<evidence type="ECO:0000256" key="2">
    <source>
        <dbReference type="SAM" id="SignalP"/>
    </source>
</evidence>
<dbReference type="Proteomes" id="UP000002748">
    <property type="component" value="Unassembled WGS sequence"/>
</dbReference>
<keyword evidence="2" id="KW-0732">Signal</keyword>
<dbReference type="GO" id="GO:0005576">
    <property type="term" value="C:extracellular region"/>
    <property type="evidence" value="ECO:0007669"/>
    <property type="project" value="InterPro"/>
</dbReference>
<dbReference type="AlphaFoldDB" id="J8TYV2"/>
<dbReference type="OrthoDB" id="337038at2759"/>
<comment type="caution">
    <text evidence="4">The sequence shown here is derived from an EMBL/GenBank/DDBJ whole genome shotgun (WGS) entry which is preliminary data.</text>
</comment>
<dbReference type="PRINTS" id="PR00837">
    <property type="entry name" value="V5TPXLIKE"/>
</dbReference>
<evidence type="ECO:0000259" key="3">
    <source>
        <dbReference type="SMART" id="SM00198"/>
    </source>
</evidence>
<dbReference type="Gene3D" id="3.40.33.10">
    <property type="entry name" value="CAP"/>
    <property type="match status" value="1"/>
</dbReference>
<feature type="chain" id="PRO_5003814947" evidence="2">
    <location>
        <begin position="21"/>
        <end position="294"/>
    </location>
</feature>
<dbReference type="KEGG" id="tasa:A1Q1_05225"/>
<dbReference type="SUPFAM" id="SSF55797">
    <property type="entry name" value="PR-1-like"/>
    <property type="match status" value="1"/>
</dbReference>
<dbReference type="RefSeq" id="XP_014184175.1">
    <property type="nucleotide sequence ID" value="XM_014328700.1"/>
</dbReference>
<feature type="compositionally biased region" description="Polar residues" evidence="1">
    <location>
        <begin position="223"/>
        <end position="246"/>
    </location>
</feature>
<feature type="region of interest" description="Disordered" evidence="1">
    <location>
        <begin position="215"/>
        <end position="274"/>
    </location>
</feature>
<dbReference type="InterPro" id="IPR035940">
    <property type="entry name" value="CAP_sf"/>
</dbReference>
<reference evidence="4 5" key="1">
    <citation type="journal article" date="2012" name="Eukaryot. Cell">
        <title>Draft genome sequence of CBS 2479, the standard type strain of Trichosporon asahii.</title>
        <authorList>
            <person name="Yang R.Y."/>
            <person name="Li H.T."/>
            <person name="Zhu H."/>
            <person name="Zhou G.P."/>
            <person name="Wang M."/>
            <person name="Wang L."/>
        </authorList>
    </citation>
    <scope>NUCLEOTIDE SEQUENCE [LARGE SCALE GENOMIC DNA]</scope>
    <source>
        <strain evidence="5">ATCC 90039 / CBS 2479 / JCM 2466 / KCTC 7840 / NCYC 2677 / UAMH 7654</strain>
    </source>
</reference>
<dbReference type="PANTHER" id="PTHR10334">
    <property type="entry name" value="CYSTEINE-RICH SECRETORY PROTEIN-RELATED"/>
    <property type="match status" value="1"/>
</dbReference>
<evidence type="ECO:0000313" key="5">
    <source>
        <dbReference type="Proteomes" id="UP000002748"/>
    </source>
</evidence>
<feature type="compositionally biased region" description="Low complexity" evidence="1">
    <location>
        <begin position="249"/>
        <end position="260"/>
    </location>
</feature>
<dbReference type="HOGENOM" id="CLU_947281_0_0_1"/>
<dbReference type="PROSITE" id="PS01010">
    <property type="entry name" value="CRISP_2"/>
    <property type="match status" value="1"/>
</dbReference>
<dbReference type="EMBL" id="ALBS01000002">
    <property type="protein sequence ID" value="EJT53262.1"/>
    <property type="molecule type" value="Genomic_DNA"/>
</dbReference>
<dbReference type="Pfam" id="PF00188">
    <property type="entry name" value="CAP"/>
    <property type="match status" value="1"/>
</dbReference>
<accession>J8TYV2</accession>
<dbReference type="VEuPathDB" id="FungiDB:A1Q1_05225"/>
<dbReference type="InterPro" id="IPR018244">
    <property type="entry name" value="Allrgn_V5/Tpx1_CS"/>
</dbReference>
<sequence length="294" mass="31986">MPSLSTTAAVAVLAALGARAQWNDVPPSNDSATNPWWPQYPEGTSKYDFMMNDTSNDEDLKGNSRIAKWIVTTSNVWRAQFGSQPTQWNESCAREAQKHVDTCLWEHWGSDNLAEQSYSLPEGRFDVNSMMELWSSEWDYYPFRYPEAQANSHFTAMTWNSSNTVGCAWNVGCSNDTEFPSQTFFVCNYWPVGNMNTDPPGELYAKNVGNFTKWSPEEVPTITPDQVPSSGNAPTVKNGNQTQQDQAEAESSSSEAAAASQTGPVAPTDPNGSAAGKLAVSAALLVAGLVASLA</sequence>
<dbReference type="SMART" id="SM00198">
    <property type="entry name" value="SCP"/>
    <property type="match status" value="1"/>
</dbReference>
<gene>
    <name evidence="4" type="ORF">A1Q1_05225</name>
</gene>
<name>J8TYV2_TRIAS</name>
<feature type="signal peptide" evidence="2">
    <location>
        <begin position="1"/>
        <end position="20"/>
    </location>
</feature>
<proteinExistence type="predicted"/>
<protein>
    <submittedName>
        <fullName evidence="4">Secreted protein</fullName>
    </submittedName>
</protein>
<dbReference type="InterPro" id="IPR001283">
    <property type="entry name" value="CRISP-related"/>
</dbReference>
<dbReference type="GeneID" id="25988737"/>
<evidence type="ECO:0000256" key="1">
    <source>
        <dbReference type="SAM" id="MobiDB-lite"/>
    </source>
</evidence>
<organism evidence="4 5">
    <name type="scientific">Trichosporon asahii var. asahii (strain ATCC 90039 / CBS 2479 / JCM 2466 / KCTC 7840 / NBRC 103889/ NCYC 2677 / UAMH 7654)</name>
    <name type="common">Yeast</name>
    <dbReference type="NCBI Taxonomy" id="1186058"/>
    <lineage>
        <taxon>Eukaryota</taxon>
        <taxon>Fungi</taxon>
        <taxon>Dikarya</taxon>
        <taxon>Basidiomycota</taxon>
        <taxon>Agaricomycotina</taxon>
        <taxon>Tremellomycetes</taxon>
        <taxon>Trichosporonales</taxon>
        <taxon>Trichosporonaceae</taxon>
        <taxon>Trichosporon</taxon>
    </lineage>
</organism>
<evidence type="ECO:0000313" key="4">
    <source>
        <dbReference type="EMBL" id="EJT53262.1"/>
    </source>
</evidence>
<feature type="domain" description="SCP" evidence="3">
    <location>
        <begin position="64"/>
        <end position="197"/>
    </location>
</feature>
<dbReference type="InterPro" id="IPR014044">
    <property type="entry name" value="CAP_dom"/>
</dbReference>